<evidence type="ECO:0000313" key="3">
    <source>
        <dbReference type="EMBL" id="WQD80623.1"/>
    </source>
</evidence>
<feature type="signal peptide" evidence="2">
    <location>
        <begin position="1"/>
        <end position="31"/>
    </location>
</feature>
<gene>
    <name evidence="3" type="ORF">U0042_13565</name>
</gene>
<proteinExistence type="predicted"/>
<reference evidence="3 4" key="1">
    <citation type="submission" date="2023-12" db="EMBL/GenBank/DDBJ databases">
        <title>Genome sequencing and assembly of bacterial species from a model synthetic community.</title>
        <authorList>
            <person name="Hogle S.L."/>
        </authorList>
    </citation>
    <scope>NUCLEOTIDE SEQUENCE [LARGE SCALE GENOMIC DNA]</scope>
    <source>
        <strain evidence="3 4">HAMBI 2494</strain>
    </source>
</reference>
<accession>A0ABZ0WT81</accession>
<feature type="compositionally biased region" description="Low complexity" evidence="1">
    <location>
        <begin position="98"/>
        <end position="120"/>
    </location>
</feature>
<feature type="region of interest" description="Disordered" evidence="1">
    <location>
        <begin position="98"/>
        <end position="132"/>
    </location>
</feature>
<feature type="compositionally biased region" description="Pro residues" evidence="1">
    <location>
        <begin position="123"/>
        <end position="132"/>
    </location>
</feature>
<keyword evidence="4" id="KW-1185">Reference proteome</keyword>
<protein>
    <submittedName>
        <fullName evidence="3">Uncharacterized protein</fullName>
    </submittedName>
</protein>
<evidence type="ECO:0000313" key="4">
    <source>
        <dbReference type="Proteomes" id="UP001325479"/>
    </source>
</evidence>
<feature type="chain" id="PRO_5045191259" evidence="2">
    <location>
        <begin position="32"/>
        <end position="132"/>
    </location>
</feature>
<dbReference type="Proteomes" id="UP001325479">
    <property type="component" value="Chromosome"/>
</dbReference>
<keyword evidence="2" id="KW-0732">Signal</keyword>
<evidence type="ECO:0000256" key="2">
    <source>
        <dbReference type="SAM" id="SignalP"/>
    </source>
</evidence>
<dbReference type="RefSeq" id="WP_157977800.1">
    <property type="nucleotide sequence ID" value="NZ_CP139965.1"/>
</dbReference>
<dbReference type="EMBL" id="CP139965">
    <property type="protein sequence ID" value="WQD80623.1"/>
    <property type="molecule type" value="Genomic_DNA"/>
</dbReference>
<organism evidence="3 4">
    <name type="scientific">Paraburkholderia kururiensis</name>
    <dbReference type="NCBI Taxonomy" id="984307"/>
    <lineage>
        <taxon>Bacteria</taxon>
        <taxon>Pseudomonadati</taxon>
        <taxon>Pseudomonadota</taxon>
        <taxon>Betaproteobacteria</taxon>
        <taxon>Burkholderiales</taxon>
        <taxon>Burkholderiaceae</taxon>
        <taxon>Paraburkholderia</taxon>
    </lineage>
</organism>
<evidence type="ECO:0000256" key="1">
    <source>
        <dbReference type="SAM" id="MobiDB-lite"/>
    </source>
</evidence>
<sequence>MAALRYLRVAAWSILPTVGMFSTFVSSAAQAASGGQPLILDTQRGISDGQSGTVLQTAPLVKAPIVAPQPIAEPAQLAPSGQSIPLYVAPYISVGGPQQQTVAPGATTPATPTHPSHPVHIQPGPPRIVPQQ</sequence>
<name>A0ABZ0WT81_9BURK</name>